<reference evidence="2 3" key="1">
    <citation type="submission" date="2022-06" db="EMBL/GenBank/DDBJ databases">
        <title>Sequencing the genomes of 1000 actinobacteria strains.</title>
        <authorList>
            <person name="Klenk H.-P."/>
        </authorList>
    </citation>
    <scope>NUCLEOTIDE SEQUENCE [LARGE SCALE GENOMIC DNA]</scope>
    <source>
        <strain evidence="2 3">DSM 44170</strain>
    </source>
</reference>
<proteinExistence type="predicted"/>
<sequence>MADIDVPRSPALVSIPGVELAQAGTWRLSSGEATITRDDLAAAVAALDCPAVRNPVLKLGHVDPRFDGEPAVGWVSGLRAADDGGTVVGDYRGMPAWLAEILASAYPDRSIEATRNFVCQIGHTHRMVITAVALLGVTAPGIGTLDSLQDVAALYDVAASSGAGGEPVTITIEGGGPMPPPTPELAAGVSSEDVRRRYYERAGYSDWICEIQLDPLQLIVMDDSTGGYYRVPVSMSGDDVEFGERVAVKVEYVDRPAKVAASALVFASREESIPEDLRPPASKAAPDIEVPAADENVAAEPQPGPPAEDGPTETPVTESPVGGQTKEDADMQFSDEQLADLRAKLGLPADADLDPAALLAGVEKLAASSGDGSPGTKSKNLPGTITVDRQVWDDQQKRIRKLEDIAASQQRTERERMVDDAIKAGKFAPSRRDHWLRLAEADPVGTATVLAGLTPGTIPVSDLGLPGGDSIDLDAEFAGLFPPEK</sequence>
<dbReference type="Proteomes" id="UP001320766">
    <property type="component" value="Unassembled WGS sequence"/>
</dbReference>
<organism evidence="2 3">
    <name type="scientific">Nonomuraea roseoviolacea subsp. carminata</name>
    <dbReference type="NCBI Taxonomy" id="160689"/>
    <lineage>
        <taxon>Bacteria</taxon>
        <taxon>Bacillati</taxon>
        <taxon>Actinomycetota</taxon>
        <taxon>Actinomycetes</taxon>
        <taxon>Streptosporangiales</taxon>
        <taxon>Streptosporangiaceae</taxon>
        <taxon>Nonomuraea</taxon>
    </lineage>
</organism>
<dbReference type="EMBL" id="JAMZEC010000001">
    <property type="protein sequence ID" value="MCP2350624.1"/>
    <property type="molecule type" value="Genomic_DNA"/>
</dbReference>
<dbReference type="RefSeq" id="WP_253776170.1">
    <property type="nucleotide sequence ID" value="NZ_BAAAVE010000017.1"/>
</dbReference>
<comment type="caution">
    <text evidence="2">The sequence shown here is derived from an EMBL/GenBank/DDBJ whole genome shotgun (WGS) entry which is preliminary data.</text>
</comment>
<protein>
    <submittedName>
        <fullName evidence="2">Uncharacterized protein</fullName>
    </submittedName>
</protein>
<name>A0ABT1K9B9_9ACTN</name>
<evidence type="ECO:0000313" key="3">
    <source>
        <dbReference type="Proteomes" id="UP001320766"/>
    </source>
</evidence>
<gene>
    <name evidence="2" type="ORF">HD595_006746</name>
</gene>
<feature type="region of interest" description="Disordered" evidence="1">
    <location>
        <begin position="297"/>
        <end position="327"/>
    </location>
</feature>
<evidence type="ECO:0000313" key="2">
    <source>
        <dbReference type="EMBL" id="MCP2350624.1"/>
    </source>
</evidence>
<evidence type="ECO:0000256" key="1">
    <source>
        <dbReference type="SAM" id="MobiDB-lite"/>
    </source>
</evidence>
<keyword evidence="3" id="KW-1185">Reference proteome</keyword>
<accession>A0ABT1K9B9</accession>